<name>A0A1H4F2W3_9BURK</name>
<organism evidence="1 2">
    <name type="scientific">Paraburkholderia sartisoli</name>
    <dbReference type="NCBI Taxonomy" id="83784"/>
    <lineage>
        <taxon>Bacteria</taxon>
        <taxon>Pseudomonadati</taxon>
        <taxon>Pseudomonadota</taxon>
        <taxon>Betaproteobacteria</taxon>
        <taxon>Burkholderiales</taxon>
        <taxon>Burkholderiaceae</taxon>
        <taxon>Paraburkholderia</taxon>
    </lineage>
</organism>
<proteinExistence type="predicted"/>
<dbReference type="AlphaFoldDB" id="A0A1H4F2W3"/>
<sequence length="116" mass="13198">MDDFATRMCGLLSTLVPQSSITRLAEREFCIRHARPANRTRPVGYPRDLVVIVDEELVVRIKRARQEEFDRDVAPELLQTLTQDLAGYNPWSHNFSTFLLALNNPPSRVGQPAALH</sequence>
<protein>
    <submittedName>
        <fullName evidence="1">Uncharacterized protein</fullName>
    </submittedName>
</protein>
<dbReference type="EMBL" id="FNRQ01000004">
    <property type="protein sequence ID" value="SEA91277.1"/>
    <property type="molecule type" value="Genomic_DNA"/>
</dbReference>
<evidence type="ECO:0000313" key="1">
    <source>
        <dbReference type="EMBL" id="SEA91277.1"/>
    </source>
</evidence>
<gene>
    <name evidence="1" type="ORF">SAMN05192564_10466</name>
</gene>
<evidence type="ECO:0000313" key="2">
    <source>
        <dbReference type="Proteomes" id="UP000198638"/>
    </source>
</evidence>
<keyword evidence="2" id="KW-1185">Reference proteome</keyword>
<reference evidence="2" key="1">
    <citation type="submission" date="2016-10" db="EMBL/GenBank/DDBJ databases">
        <authorList>
            <person name="Varghese N."/>
            <person name="Submissions S."/>
        </authorList>
    </citation>
    <scope>NUCLEOTIDE SEQUENCE [LARGE SCALE GENOMIC DNA]</scope>
    <source>
        <strain evidence="2">LMG 24000</strain>
    </source>
</reference>
<dbReference type="Proteomes" id="UP000198638">
    <property type="component" value="Unassembled WGS sequence"/>
</dbReference>
<accession>A0A1H4F2W3</accession>
<dbReference type="RefSeq" id="WP_090534037.1">
    <property type="nucleotide sequence ID" value="NZ_FNRQ01000004.1"/>
</dbReference>